<keyword evidence="10" id="KW-0812">Transmembrane</keyword>
<evidence type="ECO:0000256" key="10">
    <source>
        <dbReference type="SAM" id="Phobius"/>
    </source>
</evidence>
<dbReference type="NCBIfam" id="NF033792">
    <property type="entry name" value="ActS_PrrB_HisK"/>
    <property type="match status" value="1"/>
</dbReference>
<dbReference type="GO" id="GO:0000155">
    <property type="term" value="F:phosphorelay sensor kinase activity"/>
    <property type="evidence" value="ECO:0007669"/>
    <property type="project" value="InterPro"/>
</dbReference>
<feature type="transmembrane region" description="Helical" evidence="10">
    <location>
        <begin position="211"/>
        <end position="232"/>
    </location>
</feature>
<dbReference type="Gene3D" id="1.10.287.130">
    <property type="match status" value="1"/>
</dbReference>
<feature type="compositionally biased region" description="Low complexity" evidence="9">
    <location>
        <begin position="11"/>
        <end position="36"/>
    </location>
</feature>
<keyword evidence="10" id="KW-1133">Transmembrane helix</keyword>
<dbReference type="SMART" id="SM00388">
    <property type="entry name" value="HisKA"/>
    <property type="match status" value="1"/>
</dbReference>
<evidence type="ECO:0000256" key="7">
    <source>
        <dbReference type="ARBA" id="ARBA00022777"/>
    </source>
</evidence>
<dbReference type="InterPro" id="IPR005467">
    <property type="entry name" value="His_kinase_dom"/>
</dbReference>
<evidence type="ECO:0000256" key="3">
    <source>
        <dbReference type="ARBA" id="ARBA00012438"/>
    </source>
</evidence>
<evidence type="ECO:0000256" key="4">
    <source>
        <dbReference type="ARBA" id="ARBA00022475"/>
    </source>
</evidence>
<evidence type="ECO:0000256" key="8">
    <source>
        <dbReference type="ARBA" id="ARBA00022840"/>
    </source>
</evidence>
<dbReference type="InterPro" id="IPR003594">
    <property type="entry name" value="HATPase_dom"/>
</dbReference>
<keyword evidence="10" id="KW-0472">Membrane</keyword>
<comment type="caution">
    <text evidence="12">The sequence shown here is derived from an EMBL/GenBank/DDBJ whole genome shotgun (WGS) entry which is preliminary data.</text>
</comment>
<reference evidence="12" key="1">
    <citation type="submission" date="2017-07" db="EMBL/GenBank/DDBJ databases">
        <title>Elstera cyanobacteriorum sp. nov., a novel bacterium isolated from cyanobacterial aggregates in a eutrophic lake.</title>
        <authorList>
            <person name="Cai H."/>
        </authorList>
    </citation>
    <scope>NUCLEOTIDE SEQUENCE [LARGE SCALE GENOMIC DNA]</scope>
    <source>
        <strain evidence="12">TH019</strain>
    </source>
</reference>
<evidence type="ECO:0000313" key="13">
    <source>
        <dbReference type="Proteomes" id="UP000216361"/>
    </source>
</evidence>
<dbReference type="SUPFAM" id="SSF55874">
    <property type="entry name" value="ATPase domain of HSP90 chaperone/DNA topoisomerase II/histidine kinase"/>
    <property type="match status" value="1"/>
</dbReference>
<dbReference type="SUPFAM" id="SSF47384">
    <property type="entry name" value="Homodimeric domain of signal transducing histidine kinase"/>
    <property type="match status" value="1"/>
</dbReference>
<evidence type="ECO:0000256" key="5">
    <source>
        <dbReference type="ARBA" id="ARBA00022679"/>
    </source>
</evidence>
<dbReference type="InterPro" id="IPR003661">
    <property type="entry name" value="HisK_dim/P_dom"/>
</dbReference>
<dbReference type="CDD" id="cd00082">
    <property type="entry name" value="HisKA"/>
    <property type="match status" value="1"/>
</dbReference>
<keyword evidence="13" id="KW-1185">Reference proteome</keyword>
<feature type="transmembrane region" description="Helical" evidence="10">
    <location>
        <begin position="73"/>
        <end position="93"/>
    </location>
</feature>
<sequence>MLGFRAWKQNRAAARAAEPGEAPAPSAEPQPGAARAAGGGWTAPRLPGRANRSLLNTEELPATRGAVRVRTLLYLRWIGLCGQLLAVYITEVLLHLDTPLSACLLVIAASAVANLHLLRVRPSASWLGRRMATLHLAFDVTQVSALLYLTGGLHNPFAMIIMVPVTISATILPLRSTMALGAMAIGAVTLLAFFFRPLPWPDAFGLTLPRLYVGGVWVALVTTVLFVGGYAWRVAAEARSMANALTATKMALAREQRLSAVGGVAAAAAHELGSPLSTIAVVTKELLRDVPLDSPLRDDIELLQSEAARCREILAGLTDAPERKSESPLDLTPVSVLLTELAEAAETLATEVEVIVNPDCEGDEPTLPRTPELVHGLTNFIHNATQFAQSRVEVSVFWDADDLAILVEDDGPGFPATVLDRLGEPYISTREGESGHMGLGVFIATTLLSHTGATVEFGNGDKIDPDADGLSGARVLIAWERARLTGDLAWGGKTWGVPIVPVSPRETAAE</sequence>
<feature type="domain" description="Histidine kinase" evidence="11">
    <location>
        <begin position="267"/>
        <end position="457"/>
    </location>
</feature>
<accession>A0A255XVT0</accession>
<feature type="transmembrane region" description="Helical" evidence="10">
    <location>
        <begin position="99"/>
        <end position="120"/>
    </location>
</feature>
<dbReference type="OrthoDB" id="9785252at2"/>
<dbReference type="Gene3D" id="3.30.565.10">
    <property type="entry name" value="Histidine kinase-like ATPase, C-terminal domain"/>
    <property type="match status" value="1"/>
</dbReference>
<keyword evidence="7" id="KW-0418">Kinase</keyword>
<organism evidence="12 13">
    <name type="scientific">Elstera cyanobacteriorum</name>
    <dbReference type="NCBI Taxonomy" id="2022747"/>
    <lineage>
        <taxon>Bacteria</taxon>
        <taxon>Pseudomonadati</taxon>
        <taxon>Pseudomonadota</taxon>
        <taxon>Alphaproteobacteria</taxon>
        <taxon>Rhodospirillales</taxon>
        <taxon>Rhodospirillaceae</taxon>
        <taxon>Elstera</taxon>
    </lineage>
</organism>
<dbReference type="InterPro" id="IPR050980">
    <property type="entry name" value="2C_sensor_his_kinase"/>
</dbReference>
<keyword evidence="4" id="KW-1003">Cell membrane</keyword>
<dbReference type="InterPro" id="IPR047770">
    <property type="entry name" value="RegB"/>
</dbReference>
<dbReference type="SMART" id="SM00387">
    <property type="entry name" value="HATPase_c"/>
    <property type="match status" value="1"/>
</dbReference>
<evidence type="ECO:0000256" key="9">
    <source>
        <dbReference type="SAM" id="MobiDB-lite"/>
    </source>
</evidence>
<dbReference type="RefSeq" id="WP_094407400.1">
    <property type="nucleotide sequence ID" value="NZ_BMJZ01000012.1"/>
</dbReference>
<feature type="region of interest" description="Disordered" evidence="9">
    <location>
        <begin position="1"/>
        <end position="45"/>
    </location>
</feature>
<keyword evidence="6" id="KW-0547">Nucleotide-binding</keyword>
<keyword evidence="8" id="KW-0067">ATP-binding</keyword>
<dbReference type="Pfam" id="PF25323">
    <property type="entry name" value="6TM_PilS"/>
    <property type="match status" value="1"/>
</dbReference>
<dbReference type="PROSITE" id="PS50109">
    <property type="entry name" value="HIS_KIN"/>
    <property type="match status" value="1"/>
</dbReference>
<dbReference type="AlphaFoldDB" id="A0A255XVT0"/>
<feature type="transmembrane region" description="Helical" evidence="10">
    <location>
        <begin position="181"/>
        <end position="199"/>
    </location>
</feature>
<dbReference type="GO" id="GO:0005886">
    <property type="term" value="C:plasma membrane"/>
    <property type="evidence" value="ECO:0007669"/>
    <property type="project" value="UniProtKB-SubCell"/>
</dbReference>
<comment type="subcellular location">
    <subcellularLocation>
        <location evidence="2">Cell membrane</location>
        <topology evidence="2">Multi-pass membrane protein</topology>
    </subcellularLocation>
</comment>
<keyword evidence="5" id="KW-0808">Transferase</keyword>
<dbReference type="Proteomes" id="UP000216361">
    <property type="component" value="Unassembled WGS sequence"/>
</dbReference>
<name>A0A255XVT0_9PROT</name>
<evidence type="ECO:0000313" key="12">
    <source>
        <dbReference type="EMBL" id="OYQ21088.1"/>
    </source>
</evidence>
<dbReference type="InterPro" id="IPR036097">
    <property type="entry name" value="HisK_dim/P_sf"/>
</dbReference>
<proteinExistence type="predicted"/>
<dbReference type="PANTHER" id="PTHR44936">
    <property type="entry name" value="SENSOR PROTEIN CREC"/>
    <property type="match status" value="1"/>
</dbReference>
<dbReference type="InterPro" id="IPR036890">
    <property type="entry name" value="HATPase_C_sf"/>
</dbReference>
<dbReference type="EC" id="2.7.13.3" evidence="3"/>
<evidence type="ECO:0000259" key="11">
    <source>
        <dbReference type="PROSITE" id="PS50109"/>
    </source>
</evidence>
<comment type="catalytic activity">
    <reaction evidence="1">
        <text>ATP + protein L-histidine = ADP + protein N-phospho-L-histidine.</text>
        <dbReference type="EC" id="2.7.13.3"/>
    </reaction>
</comment>
<evidence type="ECO:0000256" key="2">
    <source>
        <dbReference type="ARBA" id="ARBA00004651"/>
    </source>
</evidence>
<gene>
    <name evidence="12" type="ORF">CHR90_02530</name>
</gene>
<dbReference type="PANTHER" id="PTHR44936:SF10">
    <property type="entry name" value="SENSOR PROTEIN RSTB"/>
    <property type="match status" value="1"/>
</dbReference>
<dbReference type="GO" id="GO:0005524">
    <property type="term" value="F:ATP binding"/>
    <property type="evidence" value="ECO:0007669"/>
    <property type="project" value="UniProtKB-KW"/>
</dbReference>
<protein>
    <recommendedName>
        <fullName evidence="3">histidine kinase</fullName>
        <ecNumber evidence="3">2.7.13.3</ecNumber>
    </recommendedName>
</protein>
<evidence type="ECO:0000256" key="1">
    <source>
        <dbReference type="ARBA" id="ARBA00000085"/>
    </source>
</evidence>
<dbReference type="EMBL" id="NOXS01000024">
    <property type="protein sequence ID" value="OYQ21088.1"/>
    <property type="molecule type" value="Genomic_DNA"/>
</dbReference>
<dbReference type="Pfam" id="PF02518">
    <property type="entry name" value="HATPase_c"/>
    <property type="match status" value="1"/>
</dbReference>
<evidence type="ECO:0000256" key="6">
    <source>
        <dbReference type="ARBA" id="ARBA00022741"/>
    </source>
</evidence>